<feature type="transmembrane region" description="Helical" evidence="2">
    <location>
        <begin position="395"/>
        <end position="416"/>
    </location>
</feature>
<name>A0A8J2LEB4_9HEXA</name>
<feature type="transmembrane region" description="Helical" evidence="2">
    <location>
        <begin position="365"/>
        <end position="389"/>
    </location>
</feature>
<feature type="transmembrane region" description="Helical" evidence="2">
    <location>
        <begin position="232"/>
        <end position="257"/>
    </location>
</feature>
<evidence type="ECO:0000256" key="2">
    <source>
        <dbReference type="SAM" id="Phobius"/>
    </source>
</evidence>
<feature type="transmembrane region" description="Helical" evidence="2">
    <location>
        <begin position="308"/>
        <end position="326"/>
    </location>
</feature>
<keyword evidence="2" id="KW-0812">Transmembrane</keyword>
<evidence type="ECO:0000313" key="4">
    <source>
        <dbReference type="Proteomes" id="UP000708208"/>
    </source>
</evidence>
<dbReference type="Proteomes" id="UP000708208">
    <property type="component" value="Unassembled WGS sequence"/>
</dbReference>
<gene>
    <name evidence="3" type="ORF">AFUS01_LOCUS43219</name>
</gene>
<protein>
    <submittedName>
        <fullName evidence="3">Uncharacterized protein</fullName>
    </submittedName>
</protein>
<keyword evidence="2" id="KW-1133">Transmembrane helix</keyword>
<proteinExistence type="predicted"/>
<keyword evidence="4" id="KW-1185">Reference proteome</keyword>
<keyword evidence="2" id="KW-0472">Membrane</keyword>
<evidence type="ECO:0000256" key="1">
    <source>
        <dbReference type="SAM" id="MobiDB-lite"/>
    </source>
</evidence>
<evidence type="ECO:0000313" key="3">
    <source>
        <dbReference type="EMBL" id="CAG7833613.1"/>
    </source>
</evidence>
<reference evidence="3" key="1">
    <citation type="submission" date="2021-06" db="EMBL/GenBank/DDBJ databases">
        <authorList>
            <person name="Hodson N. C."/>
            <person name="Mongue J. A."/>
            <person name="Jaron S. K."/>
        </authorList>
    </citation>
    <scope>NUCLEOTIDE SEQUENCE</scope>
</reference>
<feature type="transmembrane region" description="Helical" evidence="2">
    <location>
        <begin position="277"/>
        <end position="301"/>
    </location>
</feature>
<organism evidence="3 4">
    <name type="scientific">Allacma fusca</name>
    <dbReference type="NCBI Taxonomy" id="39272"/>
    <lineage>
        <taxon>Eukaryota</taxon>
        <taxon>Metazoa</taxon>
        <taxon>Ecdysozoa</taxon>
        <taxon>Arthropoda</taxon>
        <taxon>Hexapoda</taxon>
        <taxon>Collembola</taxon>
        <taxon>Symphypleona</taxon>
        <taxon>Sminthuridae</taxon>
        <taxon>Allacma</taxon>
    </lineage>
</organism>
<dbReference type="EMBL" id="CAJVCH010569955">
    <property type="protein sequence ID" value="CAG7833613.1"/>
    <property type="molecule type" value="Genomic_DNA"/>
</dbReference>
<comment type="caution">
    <text evidence="3">The sequence shown here is derived from an EMBL/GenBank/DDBJ whole genome shotgun (WGS) entry which is preliminary data.</text>
</comment>
<feature type="region of interest" description="Disordered" evidence="1">
    <location>
        <begin position="1"/>
        <end position="73"/>
    </location>
</feature>
<sequence>MGARKSKEKSKEAQPVKARSKPVAPKPKQLKLKNGKGNQANPVVKPVGKSNDANQNQKPQYSQNPDQQGNFPATQILNDEDEFDAVDNEDEVNEAEDHRKVQEGRNVSYLVNEEEEESLYPYDEGCCRAYGDPKLGQSRDYHLWCHQKEHEIETITEDSREIMRLLRESYPHSIKKPVTNFQNFCVAKSTLFHFNENDIGDTHKPVQVKYTKIFATQVDDSHERQTRNNEDLMMWTSIFVFRVFAVLFFIHFLQAAIFQFPVTVRYPIVTAVPALRWIWVIVIPIALNIFLSIISVMNFWGGSFPTNFCVLLFFVTLWTLFWTTIGCSFDDIVLHILLCISIDCLFMAAATFFHTTFNPRSFMIYRLAASAIFLQLLVTMILGNLGYVGDGTAEYVMYVICLSTFFASPIFLYIVVDVNAILEGNRPIAWPHQWIFGVLSVYQDWVWMIGEGMQMILYCFPCTYCKHSKHTVFRRWKFWNKNNYQNLYGGIDY</sequence>
<feature type="transmembrane region" description="Helical" evidence="2">
    <location>
        <begin position="332"/>
        <end position="353"/>
    </location>
</feature>
<dbReference type="AlphaFoldDB" id="A0A8J2LEB4"/>
<accession>A0A8J2LEB4</accession>
<feature type="compositionally biased region" description="Polar residues" evidence="1">
    <location>
        <begin position="51"/>
        <end position="73"/>
    </location>
</feature>